<dbReference type="SMART" id="SM00729">
    <property type="entry name" value="Elp3"/>
    <property type="match status" value="1"/>
</dbReference>
<dbReference type="InterPro" id="IPR039661">
    <property type="entry name" value="ELP3"/>
</dbReference>
<dbReference type="Gene3D" id="3.80.30.20">
    <property type="entry name" value="tm_1862 like domain"/>
    <property type="match status" value="1"/>
</dbReference>
<dbReference type="InterPro" id="IPR032432">
    <property type="entry name" value="Radical_SAM_C"/>
</dbReference>
<gene>
    <name evidence="8" type="ORF">C8D99_11031</name>
</gene>
<dbReference type="SFLD" id="SFLDG01086">
    <property type="entry name" value="elongater_protein-like"/>
    <property type="match status" value="1"/>
</dbReference>
<dbReference type="Pfam" id="PF04055">
    <property type="entry name" value="Radical_SAM"/>
    <property type="match status" value="1"/>
</dbReference>
<dbReference type="GO" id="GO:0002926">
    <property type="term" value="P:tRNA wobble base 5-methoxycarbonylmethyl-2-thiouridinylation"/>
    <property type="evidence" value="ECO:0007669"/>
    <property type="project" value="TreeGrafter"/>
</dbReference>
<dbReference type="SUPFAM" id="SSF102114">
    <property type="entry name" value="Radical SAM enzymes"/>
    <property type="match status" value="1"/>
</dbReference>
<evidence type="ECO:0000256" key="5">
    <source>
        <dbReference type="ARBA" id="ARBA00023004"/>
    </source>
</evidence>
<keyword evidence="4" id="KW-0479">Metal-binding</keyword>
<keyword evidence="3" id="KW-0949">S-adenosyl-L-methionine</keyword>
<dbReference type="EMBL" id="SORI01000010">
    <property type="protein sequence ID" value="TDY59904.1"/>
    <property type="molecule type" value="Genomic_DNA"/>
</dbReference>
<evidence type="ECO:0000256" key="3">
    <source>
        <dbReference type="ARBA" id="ARBA00022691"/>
    </source>
</evidence>
<feature type="domain" description="Radical SAM core" evidence="7">
    <location>
        <begin position="1"/>
        <end position="225"/>
    </location>
</feature>
<dbReference type="GO" id="GO:0046872">
    <property type="term" value="F:metal ion binding"/>
    <property type="evidence" value="ECO:0007669"/>
    <property type="project" value="UniProtKB-KW"/>
</dbReference>
<dbReference type="InterPro" id="IPR058240">
    <property type="entry name" value="rSAM_sf"/>
</dbReference>
<dbReference type="InterPro" id="IPR007197">
    <property type="entry name" value="rSAM"/>
</dbReference>
<evidence type="ECO:0000259" key="7">
    <source>
        <dbReference type="PROSITE" id="PS51918"/>
    </source>
</evidence>
<keyword evidence="6" id="KW-0411">Iron-sulfur</keyword>
<dbReference type="CDD" id="cd01335">
    <property type="entry name" value="Radical_SAM"/>
    <property type="match status" value="1"/>
</dbReference>
<proteinExistence type="predicted"/>
<evidence type="ECO:0000256" key="6">
    <source>
        <dbReference type="ARBA" id="ARBA00023014"/>
    </source>
</evidence>
<dbReference type="AlphaFoldDB" id="A0A4R8M4E2"/>
<dbReference type="Proteomes" id="UP000295066">
    <property type="component" value="Unassembled WGS sequence"/>
</dbReference>
<dbReference type="SFLD" id="SFLDS00029">
    <property type="entry name" value="Radical_SAM"/>
    <property type="match status" value="1"/>
</dbReference>
<dbReference type="InterPro" id="IPR006638">
    <property type="entry name" value="Elp3/MiaA/NifB-like_rSAM"/>
</dbReference>
<dbReference type="PANTHER" id="PTHR11135">
    <property type="entry name" value="HISTONE ACETYLTRANSFERASE-RELATED"/>
    <property type="match status" value="1"/>
</dbReference>
<keyword evidence="5" id="KW-0408">Iron</keyword>
<dbReference type="InterPro" id="IPR023404">
    <property type="entry name" value="rSAM_horseshoe"/>
</dbReference>
<accession>A0A4R8M4E2</accession>
<dbReference type="Pfam" id="PF16199">
    <property type="entry name" value="Radical_SAM_C"/>
    <property type="match status" value="1"/>
</dbReference>
<comment type="caution">
    <text evidence="8">The sequence shown here is derived from an EMBL/GenBank/DDBJ whole genome shotgun (WGS) entry which is preliminary data.</text>
</comment>
<keyword evidence="9" id="KW-1185">Reference proteome</keyword>
<evidence type="ECO:0000256" key="4">
    <source>
        <dbReference type="ARBA" id="ARBA00022723"/>
    </source>
</evidence>
<dbReference type="PROSITE" id="PS51918">
    <property type="entry name" value="RADICAL_SAM"/>
    <property type="match status" value="1"/>
</dbReference>
<dbReference type="PANTHER" id="PTHR11135:SF0">
    <property type="entry name" value="ELONGATOR COMPLEX PROTEIN 3"/>
    <property type="match status" value="1"/>
</dbReference>
<dbReference type="GO" id="GO:0005737">
    <property type="term" value="C:cytoplasm"/>
    <property type="evidence" value="ECO:0007669"/>
    <property type="project" value="TreeGrafter"/>
</dbReference>
<dbReference type="GO" id="GO:0051539">
    <property type="term" value="F:4 iron, 4 sulfur cluster binding"/>
    <property type="evidence" value="ECO:0007669"/>
    <property type="project" value="UniProtKB-KW"/>
</dbReference>
<evidence type="ECO:0000256" key="2">
    <source>
        <dbReference type="ARBA" id="ARBA00022485"/>
    </source>
</evidence>
<reference evidence="8 9" key="1">
    <citation type="submission" date="2019-03" db="EMBL/GenBank/DDBJ databases">
        <title>Genomic Encyclopedia of Type Strains, Phase IV (KMG-IV): sequencing the most valuable type-strain genomes for metagenomic binning, comparative biology and taxonomic classification.</title>
        <authorList>
            <person name="Goeker M."/>
        </authorList>
    </citation>
    <scope>NUCLEOTIDE SEQUENCE [LARGE SCALE GENOMIC DNA]</scope>
    <source>
        <strain evidence="8 9">DSM 25964</strain>
    </source>
</reference>
<organism evidence="8 9">
    <name type="scientific">Aminivibrio pyruvatiphilus</name>
    <dbReference type="NCBI Taxonomy" id="1005740"/>
    <lineage>
        <taxon>Bacteria</taxon>
        <taxon>Thermotogati</taxon>
        <taxon>Synergistota</taxon>
        <taxon>Synergistia</taxon>
        <taxon>Synergistales</taxon>
        <taxon>Aminobacteriaceae</taxon>
        <taxon>Aminivibrio</taxon>
    </lineage>
</organism>
<protein>
    <submittedName>
        <fullName evidence="8">Radical SAM family protein</fullName>
    </submittedName>
</protein>
<dbReference type="GO" id="GO:0003824">
    <property type="term" value="F:catalytic activity"/>
    <property type="evidence" value="ECO:0007669"/>
    <property type="project" value="InterPro"/>
</dbReference>
<dbReference type="SFLD" id="SFLDG01082">
    <property type="entry name" value="B12-binding_domain_containing"/>
    <property type="match status" value="1"/>
</dbReference>
<evidence type="ECO:0000313" key="9">
    <source>
        <dbReference type="Proteomes" id="UP000295066"/>
    </source>
</evidence>
<evidence type="ECO:0000313" key="8">
    <source>
        <dbReference type="EMBL" id="TDY59904.1"/>
    </source>
</evidence>
<evidence type="ECO:0000256" key="1">
    <source>
        <dbReference type="ARBA" id="ARBA00001966"/>
    </source>
</evidence>
<comment type="cofactor">
    <cofactor evidence="1">
        <name>[4Fe-4S] cluster</name>
        <dbReference type="ChEBI" id="CHEBI:49883"/>
    </cofactor>
</comment>
<keyword evidence="2" id="KW-0004">4Fe-4S</keyword>
<name>A0A4R8M4E2_9BACT</name>
<sequence length="333" mass="35798">MKRLPFFLSMQSCPRRCIYCHQGEITGTFRIPSPDDVEAAAAAADCPTEICFFGGSFTCLPPDRQKAYLNGVLKAPGGSTVRLSTHPECVSPAILRLLGSYPVSMIELGISSLDDHVLSLCNRGYSGTEALSAVERVLDAGFHGGAQMMIGLPGQSEQSSFEDLRRLAAAAKGRPLTLRIYPCLVLRGTPLEELYRKGDFVPPDVDAAALWSGRLLVLARELGIPVQRVGLQESETLGRSVVAGPHHPAFGELARAAELALTLAVRSSLGPWQVPGRSRSLLTGHRQYGLRLLAGMTGLSPEETGRRIDFAGDIGVYGNTPNERGIDGTLSWE</sequence>